<proteinExistence type="predicted"/>
<sequence>MEEDIGEAKNGMAIAACAGVGEALAHITYKRNSAPTWVRREANQSQSFALRSFTDEFGQYQKLANGGLGAGQHVTN</sequence>
<organism evidence="1 2">
    <name type="scientific">Daphnia magna</name>
    <dbReference type="NCBI Taxonomy" id="35525"/>
    <lineage>
        <taxon>Eukaryota</taxon>
        <taxon>Metazoa</taxon>
        <taxon>Ecdysozoa</taxon>
        <taxon>Arthropoda</taxon>
        <taxon>Crustacea</taxon>
        <taxon>Branchiopoda</taxon>
        <taxon>Diplostraca</taxon>
        <taxon>Cladocera</taxon>
        <taxon>Anomopoda</taxon>
        <taxon>Daphniidae</taxon>
        <taxon>Daphnia</taxon>
    </lineage>
</organism>
<gene>
    <name evidence="1" type="ORF">OUZ56_033184</name>
</gene>
<accession>A0ABR0BAF0</accession>
<dbReference type="EMBL" id="JAOYFB010000044">
    <property type="protein sequence ID" value="KAK4045560.1"/>
    <property type="molecule type" value="Genomic_DNA"/>
</dbReference>
<reference evidence="1 2" key="1">
    <citation type="journal article" date="2023" name="Nucleic Acids Res.">
        <title>The hologenome of Daphnia magna reveals possible DNA methylation and microbiome-mediated evolution of the host genome.</title>
        <authorList>
            <person name="Chaturvedi A."/>
            <person name="Li X."/>
            <person name="Dhandapani V."/>
            <person name="Marshall H."/>
            <person name="Kissane S."/>
            <person name="Cuenca-Cambronero M."/>
            <person name="Asole G."/>
            <person name="Calvet F."/>
            <person name="Ruiz-Romero M."/>
            <person name="Marangio P."/>
            <person name="Guigo R."/>
            <person name="Rago D."/>
            <person name="Mirbahai L."/>
            <person name="Eastwood N."/>
            <person name="Colbourne J.K."/>
            <person name="Zhou J."/>
            <person name="Mallon E."/>
            <person name="Orsini L."/>
        </authorList>
    </citation>
    <scope>NUCLEOTIDE SEQUENCE [LARGE SCALE GENOMIC DNA]</scope>
    <source>
        <strain evidence="1">LRV0_1</strain>
    </source>
</reference>
<comment type="caution">
    <text evidence="1">The sequence shown here is derived from an EMBL/GenBank/DDBJ whole genome shotgun (WGS) entry which is preliminary data.</text>
</comment>
<keyword evidence="2" id="KW-1185">Reference proteome</keyword>
<dbReference type="Proteomes" id="UP001234178">
    <property type="component" value="Unassembled WGS sequence"/>
</dbReference>
<evidence type="ECO:0000313" key="2">
    <source>
        <dbReference type="Proteomes" id="UP001234178"/>
    </source>
</evidence>
<name>A0ABR0BAF0_9CRUS</name>
<evidence type="ECO:0000313" key="1">
    <source>
        <dbReference type="EMBL" id="KAK4045560.1"/>
    </source>
</evidence>
<protein>
    <submittedName>
        <fullName evidence="1">Uncharacterized protein</fullName>
    </submittedName>
</protein>